<dbReference type="Gene3D" id="1.10.340.30">
    <property type="entry name" value="Hypothetical protein, domain 2"/>
    <property type="match status" value="2"/>
</dbReference>
<feature type="binding site" evidence="1">
    <location>
        <position position="180"/>
    </location>
    <ligand>
        <name>Zn(2+)</name>
        <dbReference type="ChEBI" id="CHEBI:29105"/>
    </ligand>
</feature>
<keyword evidence="1" id="KW-0479">Metal-binding</keyword>
<gene>
    <name evidence="3" type="ORF">Cgig2_014632</name>
</gene>
<evidence type="ECO:0000313" key="3">
    <source>
        <dbReference type="EMBL" id="KAJ8452869.1"/>
    </source>
</evidence>
<dbReference type="OrthoDB" id="3941538at2759"/>
<evidence type="ECO:0000313" key="4">
    <source>
        <dbReference type="Proteomes" id="UP001153076"/>
    </source>
</evidence>
<dbReference type="GO" id="GO:0046872">
    <property type="term" value="F:metal ion binding"/>
    <property type="evidence" value="ECO:0007669"/>
    <property type="project" value="UniProtKB-KW"/>
</dbReference>
<name>A0A9Q1L050_9CARY</name>
<keyword evidence="1" id="KW-0862">Zinc</keyword>
<accession>A0A9Q1L050</accession>
<proteinExistence type="predicted"/>
<dbReference type="AlphaFoldDB" id="A0A9Q1L050"/>
<feature type="binding site" evidence="1">
    <location>
        <position position="314"/>
    </location>
    <ligand>
        <name>Zn(2+)</name>
        <dbReference type="ChEBI" id="CHEBI:29105"/>
    </ligand>
</feature>
<sequence length="371" mass="41013">MSGGPRVRSMNLADSDERPVLVPGGNKARTVDAQKPMAKPHRRVESLPEMEANSKDKTQVQVSPTVSPPMKNLSAPSILRQHGNQLLRGNLSMNASCSSDASSDSCHSRASTGRISRSNSLTIRRKQGASKLDKVVNKLERMVDKVVAEDGVMTEPDGSAFKRRCAWVTSNTDPSHTAFHDEEWGVPVHDDREVFLDFNPMSVSKLNEKKIGAPGSPGSTLLSELKLRNVVENARIVCKIIDEFGSFDKYIWGFINQKPIVNKFRYSRQVPVKTPKADVISKDLVRRGFRGVGPTVVYSFMQTAGLTNDHLISCFRFQECIAAEEAIGKEDLKAKAAIDDKPAEDMVKLELVRALDEISICSDVQTGHFIY</sequence>
<protein>
    <recommendedName>
        <fullName evidence="5">DNA-3-methyladenine glycosylase I</fullName>
    </recommendedName>
</protein>
<feature type="region of interest" description="Disordered" evidence="2">
    <location>
        <begin position="1"/>
        <end position="74"/>
    </location>
</feature>
<feature type="binding site" evidence="1">
    <location>
        <position position="310"/>
    </location>
    <ligand>
        <name>Zn(2+)</name>
        <dbReference type="ChEBI" id="CHEBI:29105"/>
    </ligand>
</feature>
<evidence type="ECO:0008006" key="5">
    <source>
        <dbReference type="Google" id="ProtNLM"/>
    </source>
</evidence>
<comment type="caution">
    <text evidence="3">The sequence shown here is derived from an EMBL/GenBank/DDBJ whole genome shotgun (WGS) entry which is preliminary data.</text>
</comment>
<dbReference type="InterPro" id="IPR005019">
    <property type="entry name" value="Adenine_glyco"/>
</dbReference>
<dbReference type="Proteomes" id="UP001153076">
    <property type="component" value="Unassembled WGS sequence"/>
</dbReference>
<evidence type="ECO:0000256" key="2">
    <source>
        <dbReference type="SAM" id="MobiDB-lite"/>
    </source>
</evidence>
<feature type="binding site" evidence="1">
    <location>
        <position position="165"/>
    </location>
    <ligand>
        <name>Zn(2+)</name>
        <dbReference type="ChEBI" id="CHEBI:29105"/>
    </ligand>
</feature>
<dbReference type="PANTHER" id="PTHR31116:SF5">
    <property type="entry name" value="OS06G0649800 PROTEIN"/>
    <property type="match status" value="1"/>
</dbReference>
<dbReference type="GO" id="GO:0008725">
    <property type="term" value="F:DNA-3-methyladenine glycosylase activity"/>
    <property type="evidence" value="ECO:0007669"/>
    <property type="project" value="InterPro"/>
</dbReference>
<dbReference type="SUPFAM" id="SSF48150">
    <property type="entry name" value="DNA-glycosylase"/>
    <property type="match status" value="1"/>
</dbReference>
<dbReference type="PANTHER" id="PTHR31116">
    <property type="entry name" value="OS04G0501200 PROTEIN"/>
    <property type="match status" value="1"/>
</dbReference>
<evidence type="ECO:0000256" key="1">
    <source>
        <dbReference type="PIRSR" id="PIRSR605019-1"/>
    </source>
</evidence>
<dbReference type="EMBL" id="JAKOGI010000002">
    <property type="protein sequence ID" value="KAJ8452869.1"/>
    <property type="molecule type" value="Genomic_DNA"/>
</dbReference>
<dbReference type="InterPro" id="IPR011257">
    <property type="entry name" value="DNA_glycosylase"/>
</dbReference>
<organism evidence="3 4">
    <name type="scientific">Carnegiea gigantea</name>
    <dbReference type="NCBI Taxonomy" id="171969"/>
    <lineage>
        <taxon>Eukaryota</taxon>
        <taxon>Viridiplantae</taxon>
        <taxon>Streptophyta</taxon>
        <taxon>Embryophyta</taxon>
        <taxon>Tracheophyta</taxon>
        <taxon>Spermatophyta</taxon>
        <taxon>Magnoliopsida</taxon>
        <taxon>eudicotyledons</taxon>
        <taxon>Gunneridae</taxon>
        <taxon>Pentapetalae</taxon>
        <taxon>Caryophyllales</taxon>
        <taxon>Cactineae</taxon>
        <taxon>Cactaceae</taxon>
        <taxon>Cactoideae</taxon>
        <taxon>Echinocereeae</taxon>
        <taxon>Carnegiea</taxon>
    </lineage>
</organism>
<reference evidence="3" key="1">
    <citation type="submission" date="2022-04" db="EMBL/GenBank/DDBJ databases">
        <title>Carnegiea gigantea Genome sequencing and assembly v2.</title>
        <authorList>
            <person name="Copetti D."/>
            <person name="Sanderson M.J."/>
            <person name="Burquez A."/>
            <person name="Wojciechowski M.F."/>
        </authorList>
    </citation>
    <scope>NUCLEOTIDE SEQUENCE</scope>
    <source>
        <strain evidence="3">SGP5-SGP5p</strain>
        <tissue evidence="3">Aerial part</tissue>
    </source>
</reference>
<keyword evidence="4" id="KW-1185">Reference proteome</keyword>
<dbReference type="Pfam" id="PF03352">
    <property type="entry name" value="Adenine_glyco"/>
    <property type="match status" value="1"/>
</dbReference>
<dbReference type="GO" id="GO:0006284">
    <property type="term" value="P:base-excision repair"/>
    <property type="evidence" value="ECO:0007669"/>
    <property type="project" value="InterPro"/>
</dbReference>